<dbReference type="InterPro" id="IPR039064">
    <property type="entry name" value="ZNF750_Znf"/>
</dbReference>
<organism evidence="13">
    <name type="scientific">Lamprotornis superbus</name>
    <dbReference type="NCBI Taxonomy" id="245042"/>
    <lineage>
        <taxon>Eukaryota</taxon>
        <taxon>Metazoa</taxon>
        <taxon>Chordata</taxon>
        <taxon>Craniata</taxon>
        <taxon>Vertebrata</taxon>
        <taxon>Euteleostomi</taxon>
        <taxon>Archelosauria</taxon>
        <taxon>Archosauria</taxon>
        <taxon>Dinosauria</taxon>
        <taxon>Saurischia</taxon>
        <taxon>Theropoda</taxon>
        <taxon>Coelurosauria</taxon>
        <taxon>Aves</taxon>
        <taxon>Neognathae</taxon>
        <taxon>Neoaves</taxon>
        <taxon>Telluraves</taxon>
        <taxon>Australaves</taxon>
        <taxon>Passeriformes</taxon>
        <taxon>Sturnidae</taxon>
        <taxon>Lamprotornis</taxon>
    </lineage>
</organism>
<feature type="compositionally biased region" description="Low complexity" evidence="11">
    <location>
        <begin position="205"/>
        <end position="216"/>
    </location>
</feature>
<comment type="caution">
    <text evidence="13">The sequence shown here is derived from an EMBL/GenBank/DDBJ whole genome shotgun (WGS) entry which is preliminary data.</text>
</comment>
<feature type="region of interest" description="Disordered" evidence="11">
    <location>
        <begin position="28"/>
        <end position="85"/>
    </location>
</feature>
<evidence type="ECO:0000313" key="15">
    <source>
        <dbReference type="Proteomes" id="UP000618051"/>
    </source>
</evidence>
<dbReference type="GO" id="GO:0008544">
    <property type="term" value="P:epidermis development"/>
    <property type="evidence" value="ECO:0007669"/>
    <property type="project" value="TreeGrafter"/>
</dbReference>
<feature type="region of interest" description="Disordered" evidence="11">
    <location>
        <begin position="203"/>
        <end position="227"/>
    </location>
</feature>
<feature type="region of interest" description="Disordered" evidence="11">
    <location>
        <begin position="681"/>
        <end position="726"/>
    </location>
</feature>
<evidence type="ECO:0000313" key="14">
    <source>
        <dbReference type="EMBL" id="KAI1232302.1"/>
    </source>
</evidence>
<feature type="non-terminal residue" evidence="13">
    <location>
        <position position="1"/>
    </location>
</feature>
<dbReference type="GO" id="GO:0001228">
    <property type="term" value="F:DNA-binding transcription activator activity, RNA polymerase II-specific"/>
    <property type="evidence" value="ECO:0007669"/>
    <property type="project" value="TreeGrafter"/>
</dbReference>
<feature type="region of interest" description="Disordered" evidence="11">
    <location>
        <begin position="501"/>
        <end position="540"/>
    </location>
</feature>
<keyword evidence="7" id="KW-0010">Activator</keyword>
<dbReference type="GO" id="GO:0030154">
    <property type="term" value="P:cell differentiation"/>
    <property type="evidence" value="ECO:0007669"/>
    <property type="project" value="UniProtKB-KW"/>
</dbReference>
<evidence type="ECO:0000256" key="10">
    <source>
        <dbReference type="ARBA" id="ARBA00040216"/>
    </source>
</evidence>
<dbReference type="AlphaFoldDB" id="A0A835NFY3"/>
<protein>
    <recommendedName>
        <fullName evidence="10">Zinc finger protein 750</fullName>
    </recommendedName>
</protein>
<evidence type="ECO:0000256" key="7">
    <source>
        <dbReference type="ARBA" id="ARBA00023159"/>
    </source>
</evidence>
<feature type="region of interest" description="Disordered" evidence="11">
    <location>
        <begin position="761"/>
        <end position="824"/>
    </location>
</feature>
<name>A0A835NFY3_9PASS</name>
<dbReference type="Pfam" id="PF15269">
    <property type="entry name" value="zf-C2H2_7"/>
    <property type="match status" value="1"/>
</dbReference>
<accession>A0A835NFY3</accession>
<evidence type="ECO:0000256" key="6">
    <source>
        <dbReference type="ARBA" id="ARBA00023015"/>
    </source>
</evidence>
<comment type="subcellular location">
    <subcellularLocation>
        <location evidence="1">Nucleus</location>
    </subcellularLocation>
</comment>
<feature type="region of interest" description="Disordered" evidence="11">
    <location>
        <begin position="872"/>
        <end position="894"/>
    </location>
</feature>
<reference evidence="13" key="1">
    <citation type="submission" date="2020-10" db="EMBL/GenBank/DDBJ databases">
        <title>Feather gene expression reveals the developmental basis of iridescence in African starlings.</title>
        <authorList>
            <person name="Rubenstein D.R."/>
        </authorList>
    </citation>
    <scope>NUCLEOTIDE SEQUENCE</scope>
    <source>
        <strain evidence="13">SS15</strain>
        <tissue evidence="13">Liver</tissue>
    </source>
</reference>
<keyword evidence="2" id="KW-0479">Metal-binding</keyword>
<feature type="compositionally biased region" description="Basic and acidic residues" evidence="11">
    <location>
        <begin position="503"/>
        <end position="514"/>
    </location>
</feature>
<evidence type="ECO:0000313" key="13">
    <source>
        <dbReference type="EMBL" id="KAG0115072.1"/>
    </source>
</evidence>
<reference evidence="14 15" key="2">
    <citation type="journal article" date="2021" name="J. Hered.">
        <title>Feather Gene Expression Elucidates the Developmental Basis of Plumage Iridescence in African Starlings.</title>
        <authorList>
            <person name="Rubenstein D.R."/>
            <person name="Corvelo A."/>
            <person name="MacManes M.D."/>
            <person name="Maia R."/>
            <person name="Narzisi G."/>
            <person name="Rousaki A."/>
            <person name="Vandenabeele P."/>
            <person name="Shawkey M.D."/>
            <person name="Solomon J."/>
        </authorList>
    </citation>
    <scope>NUCLEOTIDE SEQUENCE [LARGE SCALE GENOMIC DNA]</scope>
    <source>
        <strain evidence="14">SS15</strain>
    </source>
</reference>
<dbReference type="GO" id="GO:0000978">
    <property type="term" value="F:RNA polymerase II cis-regulatory region sequence-specific DNA binding"/>
    <property type="evidence" value="ECO:0007669"/>
    <property type="project" value="TreeGrafter"/>
</dbReference>
<sequence length="894" mass="98207">KRKKIGVVLSFERLGTFEVSIEIGLLGNATPMKRVGQSQKEPSQPPKSDPCTPPLCHHSRKFPPRSPGPARQAHPTSSPCQDLPLPIPPTPLLSQQLRLDFYFHLLNESFKENSPELAAQAEKKMSLLKERKPKKPHYIPRPPGKPFKYKCFQCPFTCNEKSHLFNHMKYGLCKNSITLVSEQDRVIKCPKSSSLEPKQINQLDSTVKPTSSKSVTNGLSSLDSKPQYPFTKEDAKENVELQNQATNAAIQGQKPAIPKELSPASSAAEGTISVQPLMEGMVRPSAFVPVGEHRDSKGPEITEASEILSLSNKSSPFHTKSAFHAPAHPWKAGSFLPEFTHKVAPTKGFGSISPYMQPMIPEYSPHFYEHRLAIYTPYLIPGNSECESSALSVYGAQDQRHFLPHPGPLPKPLNPSAYEQYRLFQQYHSTPPIPYGFCRPTDSPFYRFSHVAGINRDQNSHLMEETTLLYPASLSPSQQYPLSSHKKQADYEKEMTLLHAKGNPKDDQNERENAKMSPLAGSAATGSPGRPSPTNFTQTSHTCEGLFDLSNKSSSTSLGKYDQSEENFTAFRPVRKSTDQQPSLQGVQAQQEREDSPNSINVTDEDSHTQTDGQNNTGSLSNTEEDTGIAPLNLSKKADTSTGPAHEHMYKTPSKTDRQSFLEMQDMPLNLSVKDSCNTASLKTSFHSPSHDSSTAPSPSSAKESCAAEPRKPSSSACDKAVAAQRGEAADLGLMEGCDEQKQTAAVALCQLAAYSPSTARLDGDGHGAQDGHGAPAEPAGAAADAQDTPCNPKGKGQKRTNQKESVKSQQGAKRVRPNDCSRVFTLRKRTRRRLLVPPIGKWRVTEDRWKEQRAKGPSAISICKAGCVFRQEPRNSRTRSAQNAERDETAAHT</sequence>
<feature type="compositionally biased region" description="Pro residues" evidence="11">
    <location>
        <begin position="43"/>
        <end position="53"/>
    </location>
</feature>
<evidence type="ECO:0000256" key="11">
    <source>
        <dbReference type="SAM" id="MobiDB-lite"/>
    </source>
</evidence>
<feature type="compositionally biased region" description="Low complexity" evidence="11">
    <location>
        <begin position="687"/>
        <end position="702"/>
    </location>
</feature>
<dbReference type="EMBL" id="JADDUC020000022">
    <property type="protein sequence ID" value="KAI1232302.1"/>
    <property type="molecule type" value="Genomic_DNA"/>
</dbReference>
<evidence type="ECO:0000256" key="5">
    <source>
        <dbReference type="ARBA" id="ARBA00022833"/>
    </source>
</evidence>
<feature type="compositionally biased region" description="Basic and acidic residues" evidence="11">
    <location>
        <begin position="885"/>
        <end position="894"/>
    </location>
</feature>
<dbReference type="InterPro" id="IPR039363">
    <property type="entry name" value="ZNF750"/>
</dbReference>
<feature type="compositionally biased region" description="Polar residues" evidence="11">
    <location>
        <begin position="579"/>
        <end position="590"/>
    </location>
</feature>
<evidence type="ECO:0000256" key="4">
    <source>
        <dbReference type="ARBA" id="ARBA00022782"/>
    </source>
</evidence>
<dbReference type="Proteomes" id="UP000618051">
    <property type="component" value="Unassembled WGS sequence"/>
</dbReference>
<dbReference type="GO" id="GO:0005634">
    <property type="term" value="C:nucleus"/>
    <property type="evidence" value="ECO:0007669"/>
    <property type="project" value="UniProtKB-SubCell"/>
</dbReference>
<dbReference type="PANTHER" id="PTHR14678:SF1">
    <property type="entry name" value="ZINC FINGER PROTEIN 750"/>
    <property type="match status" value="1"/>
</dbReference>
<evidence type="ECO:0000259" key="12">
    <source>
        <dbReference type="Pfam" id="PF15269"/>
    </source>
</evidence>
<keyword evidence="15" id="KW-1185">Reference proteome</keyword>
<evidence type="ECO:0000256" key="1">
    <source>
        <dbReference type="ARBA" id="ARBA00004123"/>
    </source>
</evidence>
<dbReference type="OrthoDB" id="8933073at2759"/>
<evidence type="ECO:0000256" key="8">
    <source>
        <dbReference type="ARBA" id="ARBA00023163"/>
    </source>
</evidence>
<keyword evidence="6" id="KW-0805">Transcription regulation</keyword>
<reference evidence="14" key="3">
    <citation type="submission" date="2022-01" db="EMBL/GenBank/DDBJ databases">
        <authorList>
            <person name="Rubenstein D.R."/>
        </authorList>
    </citation>
    <scope>NUCLEOTIDE SEQUENCE</scope>
    <source>
        <strain evidence="14">SS15</strain>
        <tissue evidence="14">Liver</tissue>
    </source>
</reference>
<keyword evidence="9" id="KW-0539">Nucleus</keyword>
<evidence type="ECO:0000256" key="9">
    <source>
        <dbReference type="ARBA" id="ARBA00023242"/>
    </source>
</evidence>
<feature type="domain" description="Zinc finger protein 750-like zinc finger" evidence="12">
    <location>
        <begin position="130"/>
        <end position="181"/>
    </location>
</feature>
<feature type="compositionally biased region" description="Low complexity" evidence="11">
    <location>
        <begin position="772"/>
        <end position="790"/>
    </location>
</feature>
<evidence type="ECO:0000256" key="2">
    <source>
        <dbReference type="ARBA" id="ARBA00022723"/>
    </source>
</evidence>
<feature type="compositionally biased region" description="Basic and acidic residues" evidence="11">
    <location>
        <begin position="645"/>
        <end position="660"/>
    </location>
</feature>
<dbReference type="EMBL" id="JADDUC010000239">
    <property type="protein sequence ID" value="KAG0115072.1"/>
    <property type="molecule type" value="Genomic_DNA"/>
</dbReference>
<keyword evidence="4" id="KW-0221">Differentiation</keyword>
<proteinExistence type="predicted"/>
<gene>
    <name evidence="14" type="ORF">IHE44_0006751</name>
    <name evidence="13" type="ORF">IHE44_006622</name>
</gene>
<feature type="compositionally biased region" description="Polar residues" evidence="11">
    <location>
        <begin position="610"/>
        <end position="622"/>
    </location>
</feature>
<dbReference type="PANTHER" id="PTHR14678">
    <property type="entry name" value="PROLINE-RICH PROTEIN 35-RELATED"/>
    <property type="match status" value="1"/>
</dbReference>
<evidence type="ECO:0000256" key="3">
    <source>
        <dbReference type="ARBA" id="ARBA00022771"/>
    </source>
</evidence>
<dbReference type="GO" id="GO:1990841">
    <property type="term" value="F:promoter-specific chromatin binding"/>
    <property type="evidence" value="ECO:0007669"/>
    <property type="project" value="TreeGrafter"/>
</dbReference>
<dbReference type="GO" id="GO:0008270">
    <property type="term" value="F:zinc ion binding"/>
    <property type="evidence" value="ECO:0007669"/>
    <property type="project" value="UniProtKB-KW"/>
</dbReference>
<keyword evidence="8" id="KW-0804">Transcription</keyword>
<keyword evidence="5" id="KW-0862">Zinc</keyword>
<feature type="region of interest" description="Disordered" evidence="11">
    <location>
        <begin position="572"/>
        <end position="667"/>
    </location>
</feature>
<keyword evidence="3" id="KW-0863">Zinc-finger</keyword>